<dbReference type="InterPro" id="IPR009057">
    <property type="entry name" value="Homeodomain-like_sf"/>
</dbReference>
<accession>A0A7T8BAL2</accession>
<organism evidence="5 6">
    <name type="scientific">Breznakiella homolactica</name>
    <dbReference type="NCBI Taxonomy" id="2798577"/>
    <lineage>
        <taxon>Bacteria</taxon>
        <taxon>Pseudomonadati</taxon>
        <taxon>Spirochaetota</taxon>
        <taxon>Spirochaetia</taxon>
        <taxon>Spirochaetales</taxon>
        <taxon>Breznakiellaceae</taxon>
        <taxon>Breznakiella</taxon>
    </lineage>
</organism>
<dbReference type="PRINTS" id="PR00032">
    <property type="entry name" value="HTHARAC"/>
</dbReference>
<evidence type="ECO:0000256" key="3">
    <source>
        <dbReference type="ARBA" id="ARBA00023163"/>
    </source>
</evidence>
<dbReference type="GO" id="GO:0003700">
    <property type="term" value="F:DNA-binding transcription factor activity"/>
    <property type="evidence" value="ECO:0007669"/>
    <property type="project" value="InterPro"/>
</dbReference>
<dbReference type="SMART" id="SM00342">
    <property type="entry name" value="HTH_ARAC"/>
    <property type="match status" value="1"/>
</dbReference>
<name>A0A7T8BAL2_9SPIR</name>
<dbReference type="PANTHER" id="PTHR43280:SF2">
    <property type="entry name" value="HTH-TYPE TRANSCRIPTIONAL REGULATOR EXSA"/>
    <property type="match status" value="1"/>
</dbReference>
<sequence length="305" mass="35036">MRIVREYNRIPQSCVERFIPSRMLTDTVFSKMGILNGGISTFHEGSYIKRPTKRAYHILIFTISGKGSFTMEDDTTVVTSLPDIFFSHADGQGHIHLPHTTPWTILWFQISRECAWLVPPFDDWGILTASTPEHAVRLHTIQESILSEELSTHDEGRRVQELYAELFMIYLKRELRMQQNHALGRHQVQMNRLWKAVATSLDKPWDLRDMSDFTGISRAHLSRLCMVFYGKPPGEKVREIKMEHARSLLRHFNCQVSEVSELIGYENTSSFSAAYKKHFGYSPKQETLLAGKAAWLIPESGVLPG</sequence>
<dbReference type="EMBL" id="CP067089">
    <property type="protein sequence ID" value="QQO09617.1"/>
    <property type="molecule type" value="Genomic_DNA"/>
</dbReference>
<keyword evidence="6" id="KW-1185">Reference proteome</keyword>
<dbReference type="SUPFAM" id="SSF51215">
    <property type="entry name" value="Regulatory protein AraC"/>
    <property type="match status" value="1"/>
</dbReference>
<evidence type="ECO:0000259" key="4">
    <source>
        <dbReference type="PROSITE" id="PS01124"/>
    </source>
</evidence>
<dbReference type="PROSITE" id="PS00041">
    <property type="entry name" value="HTH_ARAC_FAMILY_1"/>
    <property type="match status" value="1"/>
</dbReference>
<keyword evidence="3" id="KW-0804">Transcription</keyword>
<dbReference type="Proteomes" id="UP000595917">
    <property type="component" value="Chromosome"/>
</dbReference>
<keyword evidence="2" id="KW-0238">DNA-binding</keyword>
<dbReference type="Pfam" id="PF12833">
    <property type="entry name" value="HTH_18"/>
    <property type="match status" value="1"/>
</dbReference>
<gene>
    <name evidence="5" type="ORF">JFL75_01480</name>
</gene>
<dbReference type="SUPFAM" id="SSF46689">
    <property type="entry name" value="Homeodomain-like"/>
    <property type="match status" value="1"/>
</dbReference>
<dbReference type="Gene3D" id="1.10.10.60">
    <property type="entry name" value="Homeodomain-like"/>
    <property type="match status" value="1"/>
</dbReference>
<feature type="domain" description="HTH araC/xylS-type" evidence="4">
    <location>
        <begin position="191"/>
        <end position="289"/>
    </location>
</feature>
<proteinExistence type="predicted"/>
<dbReference type="KEGG" id="bhc:JFL75_01480"/>
<dbReference type="PROSITE" id="PS01124">
    <property type="entry name" value="HTH_ARAC_FAMILY_2"/>
    <property type="match status" value="1"/>
</dbReference>
<protein>
    <submittedName>
        <fullName evidence="5">Helix-turn-helix domain-containing protein</fullName>
    </submittedName>
</protein>
<dbReference type="PANTHER" id="PTHR43280">
    <property type="entry name" value="ARAC-FAMILY TRANSCRIPTIONAL REGULATOR"/>
    <property type="match status" value="1"/>
</dbReference>
<dbReference type="InterPro" id="IPR018062">
    <property type="entry name" value="HTH_AraC-typ_CS"/>
</dbReference>
<evidence type="ECO:0000256" key="1">
    <source>
        <dbReference type="ARBA" id="ARBA00023015"/>
    </source>
</evidence>
<dbReference type="GO" id="GO:0043565">
    <property type="term" value="F:sequence-specific DNA binding"/>
    <property type="evidence" value="ECO:0007669"/>
    <property type="project" value="InterPro"/>
</dbReference>
<evidence type="ECO:0000313" key="6">
    <source>
        <dbReference type="Proteomes" id="UP000595917"/>
    </source>
</evidence>
<dbReference type="RefSeq" id="WP_215626920.1">
    <property type="nucleotide sequence ID" value="NZ_CP067089.2"/>
</dbReference>
<dbReference type="InterPro" id="IPR018060">
    <property type="entry name" value="HTH_AraC"/>
</dbReference>
<evidence type="ECO:0000256" key="2">
    <source>
        <dbReference type="ARBA" id="ARBA00023125"/>
    </source>
</evidence>
<dbReference type="InterPro" id="IPR020449">
    <property type="entry name" value="Tscrpt_reg_AraC-type_HTH"/>
</dbReference>
<dbReference type="AlphaFoldDB" id="A0A7T8BAL2"/>
<keyword evidence="1" id="KW-0805">Transcription regulation</keyword>
<dbReference type="InterPro" id="IPR037923">
    <property type="entry name" value="HTH-like"/>
</dbReference>
<evidence type="ECO:0000313" key="5">
    <source>
        <dbReference type="EMBL" id="QQO09617.1"/>
    </source>
</evidence>
<reference evidence="5" key="1">
    <citation type="submission" date="2021-01" db="EMBL/GenBank/DDBJ databases">
        <title>Description of Breznakiella homolactica.</title>
        <authorList>
            <person name="Song Y."/>
            <person name="Brune A."/>
        </authorList>
    </citation>
    <scope>NUCLEOTIDE SEQUENCE</scope>
    <source>
        <strain evidence="5">RmG30</strain>
    </source>
</reference>